<evidence type="ECO:0000313" key="2">
    <source>
        <dbReference type="EMBL" id="SNT61142.1"/>
    </source>
</evidence>
<gene>
    <name evidence="2" type="ORF">SAMN05421812_11310</name>
</gene>
<dbReference type="AlphaFoldDB" id="A0A239P2C3"/>
<accession>A0A239P2C3</accession>
<name>A0A239P2C3_9ACTN</name>
<dbReference type="Gene3D" id="3.10.450.50">
    <property type="match status" value="1"/>
</dbReference>
<reference evidence="2 3" key="1">
    <citation type="submission" date="2017-06" db="EMBL/GenBank/DDBJ databases">
        <authorList>
            <person name="Kim H.J."/>
            <person name="Triplett B.A."/>
        </authorList>
    </citation>
    <scope>NUCLEOTIDE SEQUENCE [LARGE SCALE GENOMIC DNA]</scope>
    <source>
        <strain evidence="2 3">CGMCC 4.5593</strain>
    </source>
</reference>
<dbReference type="EMBL" id="FZPH01000013">
    <property type="protein sequence ID" value="SNT61142.1"/>
    <property type="molecule type" value="Genomic_DNA"/>
</dbReference>
<evidence type="ECO:0000259" key="1">
    <source>
        <dbReference type="Pfam" id="PF12680"/>
    </source>
</evidence>
<dbReference type="Proteomes" id="UP000198362">
    <property type="component" value="Unassembled WGS sequence"/>
</dbReference>
<feature type="domain" description="SnoaL-like" evidence="1">
    <location>
        <begin position="11"/>
        <end position="118"/>
    </location>
</feature>
<dbReference type="SUPFAM" id="SSF54427">
    <property type="entry name" value="NTF2-like"/>
    <property type="match status" value="1"/>
</dbReference>
<proteinExistence type="predicted"/>
<dbReference type="PANTHER" id="PTHR41252">
    <property type="entry name" value="BLR2505 PROTEIN"/>
    <property type="match status" value="1"/>
</dbReference>
<sequence length="134" mass="14846">MTATTEAVTTEFLRRRSVQDARGLGELFADDIDWNVPGNPDLPWTGRRTRREQVAEYFATLWHAVVPGESSAVVNKVLVDGPDAVVLGRFAHTAGSTGKRFETLVALHLRVIEGKIVRLHLYEDTLTVSNAFQA</sequence>
<dbReference type="PANTHER" id="PTHR41252:SF1">
    <property type="entry name" value="BLR2505 PROTEIN"/>
    <property type="match status" value="1"/>
</dbReference>
<keyword evidence="3" id="KW-1185">Reference proteome</keyword>
<dbReference type="OrthoDB" id="8722217at2"/>
<dbReference type="Pfam" id="PF12680">
    <property type="entry name" value="SnoaL_2"/>
    <property type="match status" value="1"/>
</dbReference>
<dbReference type="RefSeq" id="WP_089253454.1">
    <property type="nucleotide sequence ID" value="NZ_FZPH01000013.1"/>
</dbReference>
<dbReference type="InterPro" id="IPR037401">
    <property type="entry name" value="SnoaL-like"/>
</dbReference>
<organism evidence="2 3">
    <name type="scientific">Asanoa hainanensis</name>
    <dbReference type="NCBI Taxonomy" id="560556"/>
    <lineage>
        <taxon>Bacteria</taxon>
        <taxon>Bacillati</taxon>
        <taxon>Actinomycetota</taxon>
        <taxon>Actinomycetes</taxon>
        <taxon>Micromonosporales</taxon>
        <taxon>Micromonosporaceae</taxon>
        <taxon>Asanoa</taxon>
    </lineage>
</organism>
<protein>
    <recommendedName>
        <fullName evidence="1">SnoaL-like domain-containing protein</fullName>
    </recommendedName>
</protein>
<dbReference type="InterPro" id="IPR032710">
    <property type="entry name" value="NTF2-like_dom_sf"/>
</dbReference>
<evidence type="ECO:0000313" key="3">
    <source>
        <dbReference type="Proteomes" id="UP000198362"/>
    </source>
</evidence>